<keyword evidence="2" id="KW-1185">Reference proteome</keyword>
<proteinExistence type="predicted"/>
<evidence type="ECO:0000313" key="2">
    <source>
        <dbReference type="Proteomes" id="UP000762676"/>
    </source>
</evidence>
<protein>
    <submittedName>
        <fullName evidence="1">Uncharacterized protein</fullName>
    </submittedName>
</protein>
<evidence type="ECO:0000313" key="1">
    <source>
        <dbReference type="EMBL" id="GFS18985.1"/>
    </source>
</evidence>
<accession>A0AAV4J9K3</accession>
<name>A0AAV4J9K3_9GAST</name>
<dbReference type="Proteomes" id="UP000762676">
    <property type="component" value="Unassembled WGS sequence"/>
</dbReference>
<dbReference type="EMBL" id="BMAT01013730">
    <property type="protein sequence ID" value="GFS18985.1"/>
    <property type="molecule type" value="Genomic_DNA"/>
</dbReference>
<gene>
    <name evidence="1" type="ORF">ElyMa_006861500</name>
</gene>
<dbReference type="AlphaFoldDB" id="A0AAV4J9K3"/>
<organism evidence="1 2">
    <name type="scientific">Elysia marginata</name>
    <dbReference type="NCBI Taxonomy" id="1093978"/>
    <lineage>
        <taxon>Eukaryota</taxon>
        <taxon>Metazoa</taxon>
        <taxon>Spiralia</taxon>
        <taxon>Lophotrochozoa</taxon>
        <taxon>Mollusca</taxon>
        <taxon>Gastropoda</taxon>
        <taxon>Heterobranchia</taxon>
        <taxon>Euthyneura</taxon>
        <taxon>Panpulmonata</taxon>
        <taxon>Sacoglossa</taxon>
        <taxon>Placobranchoidea</taxon>
        <taxon>Plakobranchidae</taxon>
        <taxon>Elysia</taxon>
    </lineage>
</organism>
<reference evidence="1 2" key="1">
    <citation type="journal article" date="2021" name="Elife">
        <title>Chloroplast acquisition without the gene transfer in kleptoplastic sea slugs, Plakobranchus ocellatus.</title>
        <authorList>
            <person name="Maeda T."/>
            <person name="Takahashi S."/>
            <person name="Yoshida T."/>
            <person name="Shimamura S."/>
            <person name="Takaki Y."/>
            <person name="Nagai Y."/>
            <person name="Toyoda A."/>
            <person name="Suzuki Y."/>
            <person name="Arimoto A."/>
            <person name="Ishii H."/>
            <person name="Satoh N."/>
            <person name="Nishiyama T."/>
            <person name="Hasebe M."/>
            <person name="Maruyama T."/>
            <person name="Minagawa J."/>
            <person name="Obokata J."/>
            <person name="Shigenobu S."/>
        </authorList>
    </citation>
    <scope>NUCLEOTIDE SEQUENCE [LARGE SCALE GENOMIC DNA]</scope>
</reference>
<comment type="caution">
    <text evidence="1">The sequence shown here is derived from an EMBL/GenBank/DDBJ whole genome shotgun (WGS) entry which is preliminary data.</text>
</comment>
<sequence>MCRKGLSTSGRKTGHRRSCIKSQEIFERNKGNYIFCGENDSNSPLNAAQDDRTQERLRQAAEIKQDDDVLATFQLGDLFTQEMHYHLQCYVLFTRQPTTSEE</sequence>